<keyword evidence="3" id="KW-1185">Reference proteome</keyword>
<dbReference type="RefSeq" id="XP_001841019.2">
    <property type="nucleotide sequence ID" value="XM_001840967.2"/>
</dbReference>
<dbReference type="STRING" id="240176.A8PFU8"/>
<evidence type="ECO:0000313" key="2">
    <source>
        <dbReference type="EMBL" id="EAU80753.2"/>
    </source>
</evidence>
<dbReference type="KEGG" id="cci:CC1G_04863"/>
<evidence type="ECO:0000256" key="1">
    <source>
        <dbReference type="SAM" id="Phobius"/>
    </source>
</evidence>
<sequence>MPSFVSVYEDTSPYLEYRSEWNIGFSHDENFASYSDGTFTVGHRSDSTMTLRFYGSAVRIYGAHRPFHGTFRVEVDGQEFVSGNGRTPSGVRNFNVTLIDAVLEHGQHEVTLINGDGLVDVDTVSWETRIGEDDEPLIVNTIEDSRFVYQPEGAWTTTPLGYSSFLGRSGHGTTQLGATAELTFEGDCIALFGSVGPNSTSSYSVELNGGEKRSFSAQQRARRTKQLMYWAGGLGAGNHTLRVTMESSRAEQELAIDYAEVYTTPSLGGRFEEAAAVVAAAPTVTVTQRVLVSDTPIAKVEGLPSGVIAGLAVVSVVAALAIICAAVSTFLLLRSRRRPPPDAQTAAIDPLLPPHMTYTNADANLGVFVQGGSSRQTPDQPPSMLPFYRKVRVGQRPESSASSSSGAGNWSSDALVQATNRRLTEAPPLYQATV</sequence>
<organism evidence="2 3">
    <name type="scientific">Coprinopsis cinerea (strain Okayama-7 / 130 / ATCC MYA-4618 / FGSC 9003)</name>
    <name type="common">Inky cap fungus</name>
    <name type="synonym">Hormographiella aspergillata</name>
    <dbReference type="NCBI Taxonomy" id="240176"/>
    <lineage>
        <taxon>Eukaryota</taxon>
        <taxon>Fungi</taxon>
        <taxon>Dikarya</taxon>
        <taxon>Basidiomycota</taxon>
        <taxon>Agaricomycotina</taxon>
        <taxon>Agaricomycetes</taxon>
        <taxon>Agaricomycetidae</taxon>
        <taxon>Agaricales</taxon>
        <taxon>Agaricineae</taxon>
        <taxon>Psathyrellaceae</taxon>
        <taxon>Coprinopsis</taxon>
    </lineage>
</organism>
<dbReference type="EMBL" id="AACS02000002">
    <property type="protein sequence ID" value="EAU80753.2"/>
    <property type="molecule type" value="Genomic_DNA"/>
</dbReference>
<dbReference type="GeneID" id="6017678"/>
<dbReference type="Gene3D" id="2.60.120.260">
    <property type="entry name" value="Galactose-binding domain-like"/>
    <property type="match status" value="2"/>
</dbReference>
<keyword evidence="1" id="KW-1133">Transmembrane helix</keyword>
<dbReference type="AlphaFoldDB" id="A8PFU8"/>
<comment type="caution">
    <text evidence="2">The sequence shown here is derived from an EMBL/GenBank/DDBJ whole genome shotgun (WGS) entry which is preliminary data.</text>
</comment>
<protein>
    <recommendedName>
        <fullName evidence="4">Transmembrane protein</fullName>
    </recommendedName>
</protein>
<dbReference type="HOGENOM" id="CLU_028897_0_1_1"/>
<dbReference type="eggNOG" id="ENOG502SRM3">
    <property type="taxonomic scope" value="Eukaryota"/>
</dbReference>
<keyword evidence="1" id="KW-0812">Transmembrane</keyword>
<dbReference type="OrthoDB" id="2564234at2759"/>
<name>A8PFU8_COPC7</name>
<dbReference type="InParanoid" id="A8PFU8"/>
<accession>A8PFU8</accession>
<proteinExistence type="predicted"/>
<dbReference type="VEuPathDB" id="FungiDB:CC1G_04863"/>
<evidence type="ECO:0008006" key="4">
    <source>
        <dbReference type="Google" id="ProtNLM"/>
    </source>
</evidence>
<evidence type="ECO:0000313" key="3">
    <source>
        <dbReference type="Proteomes" id="UP000001861"/>
    </source>
</evidence>
<keyword evidence="1" id="KW-0472">Membrane</keyword>
<gene>
    <name evidence="2" type="ORF">CC1G_04863</name>
</gene>
<feature type="transmembrane region" description="Helical" evidence="1">
    <location>
        <begin position="307"/>
        <end position="333"/>
    </location>
</feature>
<dbReference type="Proteomes" id="UP000001861">
    <property type="component" value="Unassembled WGS sequence"/>
</dbReference>
<reference evidence="2 3" key="1">
    <citation type="journal article" date="2010" name="Proc. Natl. Acad. Sci. U.S.A.">
        <title>Insights into evolution of multicellular fungi from the assembled chromosomes of the mushroom Coprinopsis cinerea (Coprinus cinereus).</title>
        <authorList>
            <person name="Stajich J.E."/>
            <person name="Wilke S.K."/>
            <person name="Ahren D."/>
            <person name="Au C.H."/>
            <person name="Birren B.W."/>
            <person name="Borodovsky M."/>
            <person name="Burns C."/>
            <person name="Canback B."/>
            <person name="Casselton L.A."/>
            <person name="Cheng C.K."/>
            <person name="Deng J."/>
            <person name="Dietrich F.S."/>
            <person name="Fargo D.C."/>
            <person name="Farman M.L."/>
            <person name="Gathman A.C."/>
            <person name="Goldberg J."/>
            <person name="Guigo R."/>
            <person name="Hoegger P.J."/>
            <person name="Hooker J.B."/>
            <person name="Huggins A."/>
            <person name="James T.Y."/>
            <person name="Kamada T."/>
            <person name="Kilaru S."/>
            <person name="Kodira C."/>
            <person name="Kues U."/>
            <person name="Kupfer D."/>
            <person name="Kwan H.S."/>
            <person name="Lomsadze A."/>
            <person name="Li W."/>
            <person name="Lilly W.W."/>
            <person name="Ma L.J."/>
            <person name="Mackey A.J."/>
            <person name="Manning G."/>
            <person name="Martin F."/>
            <person name="Muraguchi H."/>
            <person name="Natvig D.O."/>
            <person name="Palmerini H."/>
            <person name="Ramesh M.A."/>
            <person name="Rehmeyer C.J."/>
            <person name="Roe B.A."/>
            <person name="Shenoy N."/>
            <person name="Stanke M."/>
            <person name="Ter-Hovhannisyan V."/>
            <person name="Tunlid A."/>
            <person name="Velagapudi R."/>
            <person name="Vision T.J."/>
            <person name="Zeng Q."/>
            <person name="Zolan M.E."/>
            <person name="Pukkila P.J."/>
        </authorList>
    </citation>
    <scope>NUCLEOTIDE SEQUENCE [LARGE SCALE GENOMIC DNA]</scope>
    <source>
        <strain evidence="3">Okayama-7 / 130 / ATCC MYA-4618 / FGSC 9003</strain>
    </source>
</reference>
<dbReference type="OMA" id="VHTIRIA"/>